<dbReference type="Gene3D" id="1.10.10.10">
    <property type="entry name" value="Winged helix-like DNA-binding domain superfamily/Winged helix DNA-binding domain"/>
    <property type="match status" value="1"/>
</dbReference>
<dbReference type="Pfam" id="PF13730">
    <property type="entry name" value="HTH_36"/>
    <property type="match status" value="1"/>
</dbReference>
<evidence type="ECO:0000313" key="2">
    <source>
        <dbReference type="EMBL" id="EJZ44349.1"/>
    </source>
</evidence>
<accession>U6Q153</accession>
<feature type="region of interest" description="Disordered" evidence="1">
    <location>
        <begin position="232"/>
        <end position="273"/>
    </location>
</feature>
<sequence length="273" mass="32016">MGKEMELVQRAFKGIWIPAEIWLAEDLTIIEKLFLVEINSLDNEKGCFATNKHFSEFFGVSKGRCSQIINSLKEKGYISVYIKREGEAIKERVLKTNLKLVKVDSDTPLENDNPLFRKCEYPYLENDKENNTLFNNTFNNTNNKKEKKKSEFDLLIDDYTENEELKKAIYDFIVMRKTIKKPLTTRALNQILNKLNEYAKDYNTKIKILDQSIEHCWQSIYELKDNNNYQDYSKKGEANAGTTDKPKQPYTSKYDSKPENPDSWKYADYSDVI</sequence>
<comment type="caution">
    <text evidence="2">The sequence shown here is derived from an EMBL/GenBank/DDBJ whole genome shotgun (WGS) entry which is preliminary data.</text>
</comment>
<dbReference type="EMBL" id="AFZF02000004">
    <property type="protein sequence ID" value="EJZ44349.1"/>
    <property type="molecule type" value="Genomic_DNA"/>
</dbReference>
<dbReference type="InterPro" id="IPR036390">
    <property type="entry name" value="WH_DNA-bd_sf"/>
</dbReference>
<name>U6Q153_9FIRM</name>
<dbReference type="HOGENOM" id="CLU_072522_2_0_9"/>
<dbReference type="Proteomes" id="UP000017818">
    <property type="component" value="Unassembled WGS sequence"/>
</dbReference>
<dbReference type="InterPro" id="IPR036388">
    <property type="entry name" value="WH-like_DNA-bd_sf"/>
</dbReference>
<evidence type="ECO:0000256" key="1">
    <source>
        <dbReference type="SAM" id="MobiDB-lite"/>
    </source>
</evidence>
<reference evidence="2 3" key="1">
    <citation type="submission" date="2012-05" db="EMBL/GenBank/DDBJ databases">
        <title>The Genome Sequence of Eubacteriaceae bacterium CM2.</title>
        <authorList>
            <consortium name="The Broad Institute Genome Sequencing Platform"/>
            <person name="Earl A."/>
            <person name="Ward D."/>
            <person name="Feldgarden M."/>
            <person name="Gevers D."/>
            <person name="Sizova M."/>
            <person name="Hazen A."/>
            <person name="Epstein S."/>
            <person name="Walker B."/>
            <person name="Young S.K."/>
            <person name="Zeng Q."/>
            <person name="Gargeya S."/>
            <person name="Fitzgerald M."/>
            <person name="Haas B."/>
            <person name="Abouelleil A."/>
            <person name="Alvarado L."/>
            <person name="Arachchi H.M."/>
            <person name="Berlin A."/>
            <person name="Chapman S.B."/>
            <person name="Goldberg J."/>
            <person name="Griggs A."/>
            <person name="Gujja S."/>
            <person name="Hansen M."/>
            <person name="Howarth C."/>
            <person name="Imamovic A."/>
            <person name="Larimer J."/>
            <person name="McCowen C."/>
            <person name="Montmayeur A."/>
            <person name="Murphy C."/>
            <person name="Neiman D."/>
            <person name="Pearson M."/>
            <person name="Priest M."/>
            <person name="Roberts A."/>
            <person name="Saif S."/>
            <person name="Shea T."/>
            <person name="Sisk P."/>
            <person name="Sykes S."/>
            <person name="Wortman J."/>
            <person name="Nusbaum C."/>
            <person name="Birren B."/>
        </authorList>
    </citation>
    <scope>NUCLEOTIDE SEQUENCE [LARGE SCALE GENOMIC DNA]</scope>
    <source>
        <strain evidence="2 3">CM2</strain>
    </source>
</reference>
<evidence type="ECO:0000313" key="3">
    <source>
        <dbReference type="Proteomes" id="UP000017818"/>
    </source>
</evidence>
<protein>
    <recommendedName>
        <fullName evidence="4">Helix-turn-helix domain-containing protein</fullName>
    </recommendedName>
</protein>
<gene>
    <name evidence="2" type="ORF">HMPREF9630_02098</name>
</gene>
<proteinExistence type="predicted"/>
<dbReference type="AlphaFoldDB" id="U6Q153"/>
<organism evidence="2 3">
    <name type="scientific">Peptoanaerobacter stomatis</name>
    <dbReference type="NCBI Taxonomy" id="796937"/>
    <lineage>
        <taxon>Bacteria</taxon>
        <taxon>Bacillati</taxon>
        <taxon>Bacillota</taxon>
        <taxon>Clostridia</taxon>
        <taxon>Peptostreptococcales</taxon>
        <taxon>Filifactoraceae</taxon>
        <taxon>Peptoanaerobacter</taxon>
    </lineage>
</organism>
<dbReference type="OrthoDB" id="1807191at2"/>
<dbReference type="SUPFAM" id="SSF46785">
    <property type="entry name" value="Winged helix' DNA-binding domain"/>
    <property type="match status" value="1"/>
</dbReference>
<evidence type="ECO:0008006" key="4">
    <source>
        <dbReference type="Google" id="ProtNLM"/>
    </source>
</evidence>